<dbReference type="EMBL" id="BAABFT010000023">
    <property type="protein sequence ID" value="GAA4339676.1"/>
    <property type="molecule type" value="Genomic_DNA"/>
</dbReference>
<organism evidence="2 3">
    <name type="scientific">Mucilaginibacter gynuensis</name>
    <dbReference type="NCBI Taxonomy" id="1302236"/>
    <lineage>
        <taxon>Bacteria</taxon>
        <taxon>Pseudomonadati</taxon>
        <taxon>Bacteroidota</taxon>
        <taxon>Sphingobacteriia</taxon>
        <taxon>Sphingobacteriales</taxon>
        <taxon>Sphingobacteriaceae</taxon>
        <taxon>Mucilaginibacter</taxon>
    </lineage>
</organism>
<comment type="caution">
    <text evidence="2">The sequence shown here is derived from an EMBL/GenBank/DDBJ whole genome shotgun (WGS) entry which is preliminary data.</text>
</comment>
<feature type="signal peptide" evidence="1">
    <location>
        <begin position="1"/>
        <end position="18"/>
    </location>
</feature>
<evidence type="ECO:0000313" key="3">
    <source>
        <dbReference type="Proteomes" id="UP001500582"/>
    </source>
</evidence>
<reference evidence="3" key="1">
    <citation type="journal article" date="2019" name="Int. J. Syst. Evol. Microbiol.">
        <title>The Global Catalogue of Microorganisms (GCM) 10K type strain sequencing project: providing services to taxonomists for standard genome sequencing and annotation.</title>
        <authorList>
            <consortium name="The Broad Institute Genomics Platform"/>
            <consortium name="The Broad Institute Genome Sequencing Center for Infectious Disease"/>
            <person name="Wu L."/>
            <person name="Ma J."/>
        </authorList>
    </citation>
    <scope>NUCLEOTIDE SEQUENCE [LARGE SCALE GENOMIC DNA]</scope>
    <source>
        <strain evidence="3">JCM 17705</strain>
    </source>
</reference>
<evidence type="ECO:0000313" key="2">
    <source>
        <dbReference type="EMBL" id="GAA4339676.1"/>
    </source>
</evidence>
<dbReference type="Pfam" id="PF13595">
    <property type="entry name" value="DUF4138"/>
    <property type="match status" value="1"/>
</dbReference>
<evidence type="ECO:0000256" key="1">
    <source>
        <dbReference type="SAM" id="SignalP"/>
    </source>
</evidence>
<dbReference type="InterPro" id="IPR022298">
    <property type="entry name" value="Conjug_transposon_TraN"/>
</dbReference>
<accession>A0ABP8HI34</accession>
<keyword evidence="3" id="KW-1185">Reference proteome</keyword>
<protein>
    <submittedName>
        <fullName evidence="2">Conjugative transposon protein TraN</fullName>
    </submittedName>
</protein>
<gene>
    <name evidence="2" type="primary">traN_2</name>
    <name evidence="2" type="ORF">GCM10023149_50530</name>
</gene>
<keyword evidence="1" id="KW-0732">Signal</keyword>
<sequence length="266" mass="29547">MKHLIFLLLTLFSGRVFAQSLPVVQLPGKATLHFVSPEPIQYVDISTGSLEGDLPLPNLCRIHLRDSLNSFTNAIITIAGETFLAQYQLVPGAADCPARIEILPADTRPLDIAGIGLSQNQLKKLSLGLLSLKVRGSIQKNRAFGITARLNQVYTVGDYIFLDLAYENSSRLKYAIEDLRFAITDKKITKATNVQSFEVNPVFVLLPVPSFSKRYRNIFVFKKMSFPGSKVLQVTLSEKQVSGRVISLDISYRDILDADIPPPLQQ</sequence>
<proteinExistence type="predicted"/>
<dbReference type="RefSeq" id="WP_345214007.1">
    <property type="nucleotide sequence ID" value="NZ_BAABFT010000023.1"/>
</dbReference>
<dbReference type="Proteomes" id="UP001500582">
    <property type="component" value="Unassembled WGS sequence"/>
</dbReference>
<feature type="chain" id="PRO_5045785467" evidence="1">
    <location>
        <begin position="19"/>
        <end position="266"/>
    </location>
</feature>
<name>A0ABP8HI34_9SPHI</name>